<proteinExistence type="predicted"/>
<dbReference type="AlphaFoldDB" id="A0A978VPN8"/>
<evidence type="ECO:0000313" key="3">
    <source>
        <dbReference type="EMBL" id="KAH7537513.1"/>
    </source>
</evidence>
<name>A0A978VPN8_ZIZJJ</name>
<accession>A0A978VPN8</accession>
<evidence type="ECO:0000256" key="2">
    <source>
        <dbReference type="ARBA" id="ARBA00022604"/>
    </source>
</evidence>
<organism evidence="3 4">
    <name type="scientific">Ziziphus jujuba var. spinosa</name>
    <dbReference type="NCBI Taxonomy" id="714518"/>
    <lineage>
        <taxon>Eukaryota</taxon>
        <taxon>Viridiplantae</taxon>
        <taxon>Streptophyta</taxon>
        <taxon>Embryophyta</taxon>
        <taxon>Tracheophyta</taxon>
        <taxon>Spermatophyta</taxon>
        <taxon>Magnoliopsida</taxon>
        <taxon>eudicotyledons</taxon>
        <taxon>Gunneridae</taxon>
        <taxon>Pentapetalae</taxon>
        <taxon>rosids</taxon>
        <taxon>fabids</taxon>
        <taxon>Rosales</taxon>
        <taxon>Rhamnaceae</taxon>
        <taxon>Paliureae</taxon>
        <taxon>Ziziphus</taxon>
    </lineage>
</organism>
<protein>
    <submittedName>
        <fullName evidence="3">Uncharacterized protein</fullName>
    </submittedName>
</protein>
<comment type="caution">
    <text evidence="3">The sequence shown here is derived from an EMBL/GenBank/DDBJ whole genome shotgun (WGS) entry which is preliminary data.</text>
</comment>
<keyword evidence="2" id="KW-0341">Growth regulation</keyword>
<dbReference type="Proteomes" id="UP000813462">
    <property type="component" value="Unassembled WGS sequence"/>
</dbReference>
<keyword evidence="1" id="KW-0813">Transport</keyword>
<dbReference type="Pfam" id="PF05266">
    <property type="entry name" value="DUF724"/>
    <property type="match status" value="1"/>
</dbReference>
<gene>
    <name evidence="3" type="ORF">FEM48_Zijuj03G0100900</name>
</gene>
<evidence type="ECO:0000256" key="1">
    <source>
        <dbReference type="ARBA" id="ARBA00022448"/>
    </source>
</evidence>
<dbReference type="EMBL" id="JAEACU010000003">
    <property type="protein sequence ID" value="KAH7537513.1"/>
    <property type="molecule type" value="Genomic_DNA"/>
</dbReference>
<reference evidence="3" key="1">
    <citation type="journal article" date="2021" name="Front. Plant Sci.">
        <title>Chromosome-Scale Genome Assembly for Chinese Sour Jujube and Insights Into Its Genome Evolution and Domestication Signature.</title>
        <authorList>
            <person name="Shen L.-Y."/>
            <person name="Luo H."/>
            <person name="Wang X.-L."/>
            <person name="Wang X.-M."/>
            <person name="Qiu X.-J."/>
            <person name="Liu H."/>
            <person name="Zhou S.-S."/>
            <person name="Jia K.-H."/>
            <person name="Nie S."/>
            <person name="Bao Y.-T."/>
            <person name="Zhang R.-G."/>
            <person name="Yun Q.-Z."/>
            <person name="Chai Y.-H."/>
            <person name="Lu J.-Y."/>
            <person name="Li Y."/>
            <person name="Zhao S.-W."/>
            <person name="Mao J.-F."/>
            <person name="Jia S.-G."/>
            <person name="Mao Y.-M."/>
        </authorList>
    </citation>
    <scope>NUCLEOTIDE SEQUENCE</scope>
    <source>
        <strain evidence="3">AT0</strain>
        <tissue evidence="3">Leaf</tissue>
    </source>
</reference>
<dbReference type="InterPro" id="IPR007930">
    <property type="entry name" value="DUF724"/>
</dbReference>
<evidence type="ECO:0000313" key="4">
    <source>
        <dbReference type="Proteomes" id="UP000813462"/>
    </source>
</evidence>
<sequence length="340" mass="37469">MFGKQNRGWDTLIPLTNLSAWKGTKLTHQNTWVTFVLPSLDVNNLSSLSHEASAGPFAASVQDLARSLAASFRDADATMIPLCLFVPLNIGNYNVCPLFMFEIKMQNNVGVSNEIQGKRKEDKLSIASGQAAALGKQQNGARVIAVDCTADKVQLPMTALIEVSGDQLDRAAGVGNCRTDKSELTVGVLGSEEAERWNSFSLCNRLFGRRSYVQFNCQPNGIGSTGDIEQNNGLSLPFMKTFSIWQQFESMEVFRKLPQNPHFQPSMKSKRLCREGLAIGNMFAFVSLVEMIAKLEIDAPAELVNDATEALVELEKMGFNVKALRGRLNDINKLFLLLIN</sequence>